<dbReference type="GeneID" id="5773185"/>
<evidence type="ECO:0000313" key="3">
    <source>
        <dbReference type="Proteomes" id="UP000000792"/>
    </source>
</evidence>
<dbReference type="AlphaFoldDB" id="A9A169"/>
<reference evidence="2 3" key="1">
    <citation type="journal article" date="2010" name="Proc. Natl. Acad. Sci. U.S.A.">
        <title>Nitrosopumilus maritimus genome reveals unique mechanisms for nitrification and autotrophy in globally distributed marine crenarchaea.</title>
        <authorList>
            <person name="Walker C.B."/>
            <person name="de la Torre J.R."/>
            <person name="Klotz M.G."/>
            <person name="Urakawa H."/>
            <person name="Pinel N."/>
            <person name="Arp D.J."/>
            <person name="Brochier-Armanet C."/>
            <person name="Chain P.S."/>
            <person name="Chan P.P."/>
            <person name="Gollabgir A."/>
            <person name="Hemp J."/>
            <person name="Hugler M."/>
            <person name="Karr E.A."/>
            <person name="Konneke M."/>
            <person name="Shin M."/>
            <person name="Lawton T.J."/>
            <person name="Lowe T."/>
            <person name="Martens-Habbena W."/>
            <person name="Sayavedra-Soto L.A."/>
            <person name="Lang D."/>
            <person name="Sievert S.M."/>
            <person name="Rosenzweig A.C."/>
            <person name="Manning G."/>
            <person name="Stahl D.A."/>
        </authorList>
    </citation>
    <scope>NUCLEOTIDE SEQUENCE [LARGE SCALE GENOMIC DNA]</scope>
    <source>
        <strain evidence="2 3">SCM1</strain>
    </source>
</reference>
<dbReference type="Proteomes" id="UP000000792">
    <property type="component" value="Chromosome"/>
</dbReference>
<evidence type="ECO:0000256" key="1">
    <source>
        <dbReference type="SAM" id="MobiDB-lite"/>
    </source>
</evidence>
<accession>A9A169</accession>
<dbReference type="HOGENOM" id="CLU_075233_0_0_2"/>
<dbReference type="KEGG" id="nmr:Nmar_0459"/>
<dbReference type="RefSeq" id="WP_012214842.1">
    <property type="nucleotide sequence ID" value="NC_010085.1"/>
</dbReference>
<sequence>MYKIASMGLLGLIAILVIPAGTQSMTNDGFNLYGQATMTYHDANGNEMLSQTVHNQLFDEGEDLLIANAFTGVTDIGTDATQIGAICLTTATAAESYAESTSNTTFNTDHDAAEGGADDEENCKTDGSVDSTSQIATIGPLTFTAGTGTGNNLFAGSTVEAIGICDADSSDNDVRDCTTTLFAVVDTSDVTLASGETVDITYTFNLQSDGT</sequence>
<dbReference type="InParanoid" id="A9A169"/>
<evidence type="ECO:0000313" key="2">
    <source>
        <dbReference type="EMBL" id="ABX12355.1"/>
    </source>
</evidence>
<dbReference type="EnsemblBacteria" id="ABX12355">
    <property type="protein sequence ID" value="ABX12355"/>
    <property type="gene ID" value="Nmar_0459"/>
</dbReference>
<gene>
    <name evidence="2" type="ordered locus">Nmar_0459</name>
</gene>
<dbReference type="EMBL" id="CP000866">
    <property type="protein sequence ID" value="ABX12355.1"/>
    <property type="molecule type" value="Genomic_DNA"/>
</dbReference>
<keyword evidence="3" id="KW-1185">Reference proteome</keyword>
<protein>
    <submittedName>
        <fullName evidence="2">Uncharacterized protein</fullName>
    </submittedName>
</protein>
<proteinExistence type="predicted"/>
<name>A9A169_NITMS</name>
<feature type="region of interest" description="Disordered" evidence="1">
    <location>
        <begin position="99"/>
        <end position="131"/>
    </location>
</feature>
<dbReference type="STRING" id="436308.Nmar_0459"/>
<organism evidence="2 3">
    <name type="scientific">Nitrosopumilus maritimus (strain SCM1)</name>
    <dbReference type="NCBI Taxonomy" id="436308"/>
    <lineage>
        <taxon>Archaea</taxon>
        <taxon>Nitrososphaerota</taxon>
        <taxon>Nitrososphaeria</taxon>
        <taxon>Nitrosopumilales</taxon>
        <taxon>Nitrosopumilaceae</taxon>
        <taxon>Nitrosopumilus</taxon>
    </lineage>
</organism>